<name>A0ABT8EH99_9BURK</name>
<dbReference type="InterPro" id="IPR027417">
    <property type="entry name" value="P-loop_NTPase"/>
</dbReference>
<dbReference type="CDD" id="cd03241">
    <property type="entry name" value="ABC_RecN"/>
    <property type="match status" value="2"/>
</dbReference>
<evidence type="ECO:0000256" key="2">
    <source>
        <dbReference type="ARBA" id="ARBA00009441"/>
    </source>
</evidence>
<evidence type="ECO:0000256" key="7">
    <source>
        <dbReference type="ARBA" id="ARBA00023204"/>
    </source>
</evidence>
<dbReference type="Gene3D" id="3.40.50.300">
    <property type="entry name" value="P-loop containing nucleotide triphosphate hydrolases"/>
    <property type="match status" value="2"/>
</dbReference>
<sequence>MLRTLHIRDFVIVDQATIEFESGFTVFTGETGAGKSILIDALSLALGGRGDSKAIREGCPRTEISASFECTESARAWLLANALDIDDDLVLRRVIDQQGRNRSYINGSPATLAQLRELGQLLLDIHGQHAHQSLMQGHKQTILLDTQGGHLSLARKTEQAWQQHQYARKALEQAQQQAETAQHQQQQLEWQIQELSSLNLQEGEWEQLQQEHTRLSHAQTLLDSGAIALDALDGEVHSALRLLHKAKQEIAAQLKHDPELQSIYEALESAHITSSEAVSDLNSYLSNTELDNTRLAQLDERVSLVFNAARRFKLAPEELPALLHDLEQQLLRTQQASDLEHLQRKFDTTWQNYLALAQSLSAARLTVSQKLSSQVTEAMQTLAMEGGSFAVQLHANPAGPQGLEHVEFLVAGHQGSSPRPLNKVASGGELARISLALSVIASQAAQVPTLIFDEVDTGVGGAVAEVVGRLLLELGKRHQVLCVTHLPQVAACGEHQFKVEKHSHQGQTLSSIAALNQTQRTQEIARMLGGLEITATTLEHASEMLQRQSN</sequence>
<dbReference type="PIRSF" id="PIRSF003128">
    <property type="entry name" value="RecN"/>
    <property type="match status" value="1"/>
</dbReference>
<comment type="caution">
    <text evidence="12">The sequence shown here is derived from an EMBL/GenBank/DDBJ whole genome shotgun (WGS) entry which is preliminary data.</text>
</comment>
<comment type="function">
    <text evidence="1 9">May be involved in recombinational repair of damaged DNA.</text>
</comment>
<evidence type="ECO:0000259" key="11">
    <source>
        <dbReference type="Pfam" id="PF02463"/>
    </source>
</evidence>
<evidence type="ECO:0000256" key="9">
    <source>
        <dbReference type="PIRNR" id="PIRNR003128"/>
    </source>
</evidence>
<evidence type="ECO:0000256" key="1">
    <source>
        <dbReference type="ARBA" id="ARBA00003618"/>
    </source>
</evidence>
<evidence type="ECO:0000256" key="5">
    <source>
        <dbReference type="ARBA" id="ARBA00022763"/>
    </source>
</evidence>
<feature type="coiled-coil region" evidence="10">
    <location>
        <begin position="164"/>
        <end position="198"/>
    </location>
</feature>
<keyword evidence="6" id="KW-0067">ATP-binding</keyword>
<proteinExistence type="inferred from homology"/>
<evidence type="ECO:0000256" key="10">
    <source>
        <dbReference type="SAM" id="Coils"/>
    </source>
</evidence>
<dbReference type="PANTHER" id="PTHR11059">
    <property type="entry name" value="DNA REPAIR PROTEIN RECN"/>
    <property type="match status" value="1"/>
</dbReference>
<evidence type="ECO:0000256" key="6">
    <source>
        <dbReference type="ARBA" id="ARBA00022840"/>
    </source>
</evidence>
<dbReference type="EMBL" id="JAJHNU010000001">
    <property type="protein sequence ID" value="MDN4120656.1"/>
    <property type="molecule type" value="Genomic_DNA"/>
</dbReference>
<protein>
    <recommendedName>
        <fullName evidence="3 9">DNA repair protein RecN</fullName>
    </recommendedName>
    <alternativeName>
        <fullName evidence="8 9">Recombination protein N</fullName>
    </alternativeName>
</protein>
<dbReference type="Pfam" id="PF02463">
    <property type="entry name" value="SMC_N"/>
    <property type="match status" value="1"/>
</dbReference>
<reference evidence="12" key="1">
    <citation type="submission" date="2021-11" db="EMBL/GenBank/DDBJ databases">
        <title>Draft genome sequence of Alcaligenes endophyticus type strain CCUG 75668T.</title>
        <authorList>
            <person name="Salva-Serra F."/>
            <person name="Duran R.E."/>
            <person name="Seeger M."/>
            <person name="Moore E.R.B."/>
            <person name="Jaen-Luchoro D."/>
        </authorList>
    </citation>
    <scope>NUCLEOTIDE SEQUENCE</scope>
    <source>
        <strain evidence="12">CCUG 75668</strain>
    </source>
</reference>
<keyword evidence="4" id="KW-0547">Nucleotide-binding</keyword>
<dbReference type="RefSeq" id="WP_266122043.1">
    <property type="nucleotide sequence ID" value="NZ_JAJHNU010000001.1"/>
</dbReference>
<evidence type="ECO:0000256" key="4">
    <source>
        <dbReference type="ARBA" id="ARBA00022741"/>
    </source>
</evidence>
<organism evidence="12 13">
    <name type="scientific">Alcaligenes endophyticus</name>
    <dbReference type="NCBI Taxonomy" id="1929088"/>
    <lineage>
        <taxon>Bacteria</taxon>
        <taxon>Pseudomonadati</taxon>
        <taxon>Pseudomonadota</taxon>
        <taxon>Betaproteobacteria</taxon>
        <taxon>Burkholderiales</taxon>
        <taxon>Alcaligenaceae</taxon>
        <taxon>Alcaligenes</taxon>
    </lineage>
</organism>
<keyword evidence="13" id="KW-1185">Reference proteome</keyword>
<evidence type="ECO:0000313" key="12">
    <source>
        <dbReference type="EMBL" id="MDN4120656.1"/>
    </source>
</evidence>
<dbReference type="PANTHER" id="PTHR11059:SF0">
    <property type="entry name" value="DNA REPAIR PROTEIN RECN"/>
    <property type="match status" value="1"/>
</dbReference>
<keyword evidence="7 9" id="KW-0234">DNA repair</keyword>
<dbReference type="SUPFAM" id="SSF52540">
    <property type="entry name" value="P-loop containing nucleoside triphosphate hydrolases"/>
    <property type="match status" value="2"/>
</dbReference>
<evidence type="ECO:0000256" key="8">
    <source>
        <dbReference type="ARBA" id="ARBA00033408"/>
    </source>
</evidence>
<dbReference type="InterPro" id="IPR004604">
    <property type="entry name" value="DNA_recomb/repair_RecN"/>
</dbReference>
<dbReference type="Proteomes" id="UP001168613">
    <property type="component" value="Unassembled WGS sequence"/>
</dbReference>
<evidence type="ECO:0000256" key="3">
    <source>
        <dbReference type="ARBA" id="ARBA00021315"/>
    </source>
</evidence>
<keyword evidence="5 9" id="KW-0227">DNA damage</keyword>
<dbReference type="NCBIfam" id="NF008121">
    <property type="entry name" value="PRK10869.1"/>
    <property type="match status" value="1"/>
</dbReference>
<dbReference type="NCBIfam" id="TIGR00634">
    <property type="entry name" value="recN"/>
    <property type="match status" value="1"/>
</dbReference>
<evidence type="ECO:0000313" key="13">
    <source>
        <dbReference type="Proteomes" id="UP001168613"/>
    </source>
</evidence>
<keyword evidence="10" id="KW-0175">Coiled coil</keyword>
<dbReference type="InterPro" id="IPR003395">
    <property type="entry name" value="RecF/RecN/SMC_N"/>
</dbReference>
<comment type="similarity">
    <text evidence="2 9">Belongs to the RecN family.</text>
</comment>
<accession>A0ABT8EH99</accession>
<feature type="domain" description="RecF/RecN/SMC N-terminal" evidence="11">
    <location>
        <begin position="2"/>
        <end position="503"/>
    </location>
</feature>
<gene>
    <name evidence="12" type="primary">recN</name>
    <name evidence="12" type="ORF">LMS43_05085</name>
</gene>